<dbReference type="GO" id="GO:0009007">
    <property type="term" value="F:site-specific DNA-methyltransferase (adenine-specific) activity"/>
    <property type="evidence" value="ECO:0007669"/>
    <property type="project" value="UniProtKB-EC"/>
</dbReference>
<dbReference type="InterPro" id="IPR029063">
    <property type="entry name" value="SAM-dependent_MTases_sf"/>
</dbReference>
<accession>A0A8J2BRH4</accession>
<dbReference type="Gene3D" id="3.40.50.150">
    <property type="entry name" value="Vaccinia Virus protein VP39"/>
    <property type="match status" value="2"/>
</dbReference>
<keyword evidence="3" id="KW-0489">Methyltransferase</keyword>
<sequence length="230" mass="25596">MAKTSLAICGIHGKIGQGESFTNDRFPDLKVDYALANAAFNMKRWAGDQAREARRCKFGVPPAGNANFAWVHHIVHHLEPVGAAGFVLANGSMSSIYYSAQIPGCLWFLARDKKNGRLRDRRGQVLFIDACKLGRMVARTHRELTEEDIRKVADTYHAWRGEKDAGEYRDVPGFCKSAPFSELGRHGFVLTPGRYVGAPPQEDGGEPFEALALLDRILDRKPLRASSRKE</sequence>
<feature type="domain" description="DNA methylase adenine-specific" evidence="2">
    <location>
        <begin position="1"/>
        <end position="94"/>
    </location>
</feature>
<dbReference type="Pfam" id="PF02384">
    <property type="entry name" value="N6_Mtase"/>
    <property type="match status" value="2"/>
</dbReference>
<protein>
    <submittedName>
        <fullName evidence="3">Putative Site-specific DNA-methyltransferase (Adenine-specific)</fullName>
        <ecNumber evidence="3">2.1.1.72</ecNumber>
    </submittedName>
</protein>
<reference evidence="3" key="1">
    <citation type="submission" date="2021-02" db="EMBL/GenBank/DDBJ databases">
        <authorList>
            <person name="Cremers G."/>
            <person name="Picone N."/>
        </authorList>
    </citation>
    <scope>NUCLEOTIDE SEQUENCE</scope>
    <source>
        <strain evidence="3">PQ17</strain>
    </source>
</reference>
<organism evidence="3 4">
    <name type="scientific">Candidatus Methylacidithermus pantelleriae</name>
    <dbReference type="NCBI Taxonomy" id="2744239"/>
    <lineage>
        <taxon>Bacteria</taxon>
        <taxon>Pseudomonadati</taxon>
        <taxon>Verrucomicrobiota</taxon>
        <taxon>Methylacidiphilae</taxon>
        <taxon>Methylacidiphilales</taxon>
        <taxon>Methylacidiphilaceae</taxon>
        <taxon>Candidatus Methylacidithermus</taxon>
    </lineage>
</organism>
<keyword evidence="3" id="KW-0808">Transferase</keyword>
<dbReference type="EC" id="2.1.1.72" evidence="3"/>
<evidence type="ECO:0000313" key="4">
    <source>
        <dbReference type="Proteomes" id="UP000663859"/>
    </source>
</evidence>
<proteinExistence type="inferred from homology"/>
<dbReference type="GO" id="GO:0032259">
    <property type="term" value="P:methylation"/>
    <property type="evidence" value="ECO:0007669"/>
    <property type="project" value="UniProtKB-KW"/>
</dbReference>
<keyword evidence="4" id="KW-1185">Reference proteome</keyword>
<dbReference type="EMBL" id="CAJNOB010000067">
    <property type="protein sequence ID" value="CAF0704615.1"/>
    <property type="molecule type" value="Genomic_DNA"/>
</dbReference>
<gene>
    <name evidence="3" type="ORF">MPNT_70094</name>
</gene>
<comment type="similarity">
    <text evidence="1">Belongs to the N(4)/N(6)-methyltransferase family.</text>
</comment>
<dbReference type="InterPro" id="IPR052916">
    <property type="entry name" value="Type-I_RE_MTase_Subunit"/>
</dbReference>
<dbReference type="GO" id="GO:0008170">
    <property type="term" value="F:N-methyltransferase activity"/>
    <property type="evidence" value="ECO:0007669"/>
    <property type="project" value="InterPro"/>
</dbReference>
<comment type="caution">
    <text evidence="3">The sequence shown here is derived from an EMBL/GenBank/DDBJ whole genome shotgun (WGS) entry which is preliminary data.</text>
</comment>
<evidence type="ECO:0000259" key="2">
    <source>
        <dbReference type="Pfam" id="PF02384"/>
    </source>
</evidence>
<dbReference type="AlphaFoldDB" id="A0A8J2BRH4"/>
<dbReference type="GO" id="GO:0003677">
    <property type="term" value="F:DNA binding"/>
    <property type="evidence" value="ECO:0007669"/>
    <property type="project" value="InterPro"/>
</dbReference>
<dbReference type="PANTHER" id="PTHR42998">
    <property type="entry name" value="TYPE I RESTRICTION ENZYME HINDVIIP M PROTEIN-RELATED"/>
    <property type="match status" value="1"/>
</dbReference>
<feature type="domain" description="DNA methylase adenine-specific" evidence="2">
    <location>
        <begin position="95"/>
        <end position="203"/>
    </location>
</feature>
<dbReference type="InterPro" id="IPR003356">
    <property type="entry name" value="DNA_methylase_A-5"/>
</dbReference>
<evidence type="ECO:0000256" key="1">
    <source>
        <dbReference type="ARBA" id="ARBA00006594"/>
    </source>
</evidence>
<evidence type="ECO:0000313" key="3">
    <source>
        <dbReference type="EMBL" id="CAF0704615.1"/>
    </source>
</evidence>
<dbReference type="PANTHER" id="PTHR42998:SF1">
    <property type="entry name" value="TYPE I RESTRICTION ENZYME HINDI METHYLASE SUBUNIT"/>
    <property type="match status" value="1"/>
</dbReference>
<dbReference type="Proteomes" id="UP000663859">
    <property type="component" value="Unassembled WGS sequence"/>
</dbReference>
<dbReference type="SUPFAM" id="SSF53335">
    <property type="entry name" value="S-adenosyl-L-methionine-dependent methyltransferases"/>
    <property type="match status" value="1"/>
</dbReference>
<name>A0A8J2BRH4_9BACT</name>